<accession>A0A2Y9AUW9</accession>
<dbReference type="EMBL" id="UETC01000007">
    <property type="protein sequence ID" value="SSA48111.1"/>
    <property type="molecule type" value="Genomic_DNA"/>
</dbReference>
<feature type="transmembrane region" description="Helical" evidence="1">
    <location>
        <begin position="104"/>
        <end position="124"/>
    </location>
</feature>
<dbReference type="AlphaFoldDB" id="A0A2Y9AUW9"/>
<keyword evidence="1" id="KW-1133">Transmembrane helix</keyword>
<feature type="transmembrane region" description="Helical" evidence="1">
    <location>
        <begin position="70"/>
        <end position="92"/>
    </location>
</feature>
<reference evidence="3 5" key="1">
    <citation type="submission" date="2016-10" db="EMBL/GenBank/DDBJ databases">
        <authorList>
            <person name="Cai Z."/>
        </authorList>
    </citation>
    <scope>NUCLEOTIDE SEQUENCE [LARGE SCALE GENOMIC DNA]</scope>
    <source>
        <strain evidence="3 5">DSM 25227</strain>
    </source>
</reference>
<gene>
    <name evidence="2" type="ORF">BCF38_10720</name>
    <name evidence="3" type="ORF">SAMN05421539_10720</name>
</gene>
<dbReference type="Proteomes" id="UP000251571">
    <property type="component" value="Unassembled WGS sequence"/>
</dbReference>
<evidence type="ECO:0000313" key="3">
    <source>
        <dbReference type="EMBL" id="SSA48111.1"/>
    </source>
</evidence>
<dbReference type="Proteomes" id="UP000245839">
    <property type="component" value="Unassembled WGS sequence"/>
</dbReference>
<protein>
    <submittedName>
        <fullName evidence="3">Uncharacterized protein</fullName>
    </submittedName>
</protein>
<keyword evidence="4" id="KW-1185">Reference proteome</keyword>
<keyword evidence="1" id="KW-0472">Membrane</keyword>
<reference evidence="2 4" key="2">
    <citation type="submission" date="2018-03" db="EMBL/GenBank/DDBJ databases">
        <title>Genomic Encyclopedia of Archaeal and Bacterial Type Strains, Phase II (KMG-II): from individual species to whole genera.</title>
        <authorList>
            <person name="Goeker M."/>
        </authorList>
    </citation>
    <scope>NUCLEOTIDE SEQUENCE [LARGE SCALE GENOMIC DNA]</scope>
    <source>
        <strain evidence="2 4">DSM 25227</strain>
    </source>
</reference>
<evidence type="ECO:0000313" key="5">
    <source>
        <dbReference type="Proteomes" id="UP000251571"/>
    </source>
</evidence>
<proteinExistence type="predicted"/>
<evidence type="ECO:0000313" key="4">
    <source>
        <dbReference type="Proteomes" id="UP000245839"/>
    </source>
</evidence>
<name>A0A2Y9AUW9_9RHOB</name>
<evidence type="ECO:0000313" key="2">
    <source>
        <dbReference type="EMBL" id="PWJ16908.1"/>
    </source>
</evidence>
<organism evidence="3 5">
    <name type="scientific">Jannaschia seohaensis</name>
    <dbReference type="NCBI Taxonomy" id="475081"/>
    <lineage>
        <taxon>Bacteria</taxon>
        <taxon>Pseudomonadati</taxon>
        <taxon>Pseudomonadota</taxon>
        <taxon>Alphaproteobacteria</taxon>
        <taxon>Rhodobacterales</taxon>
        <taxon>Roseobacteraceae</taxon>
        <taxon>Jannaschia</taxon>
    </lineage>
</organism>
<sequence length="157" mass="16218">MARLGFAGPSVFAHSLLMADLVVPHPDAIADTISDLGAGRHEMIVDIGIYAYALSLIALAVGASHAHLGGLGWTLGIYGLILTGPIVFLVGARNEHGDGDHDGPVIQVYLVSALDLAFSVIPWAMSARGRGDPGALPLDLAGDDTRLGARRAGFLDA</sequence>
<feature type="transmembrane region" description="Helical" evidence="1">
    <location>
        <begin position="43"/>
        <end position="63"/>
    </location>
</feature>
<evidence type="ECO:0000256" key="1">
    <source>
        <dbReference type="SAM" id="Phobius"/>
    </source>
</evidence>
<dbReference type="EMBL" id="QGDJ01000007">
    <property type="protein sequence ID" value="PWJ16908.1"/>
    <property type="molecule type" value="Genomic_DNA"/>
</dbReference>
<keyword evidence="1" id="KW-0812">Transmembrane</keyword>